<evidence type="ECO:0000313" key="3">
    <source>
        <dbReference type="EMBL" id="ANU76322.1"/>
    </source>
</evidence>
<dbReference type="Pfam" id="PF22747">
    <property type="entry name" value="Zn_ribbon_DUF2089"/>
    <property type="match status" value="1"/>
</dbReference>
<dbReference type="Pfam" id="PF09862">
    <property type="entry name" value="DUF2089"/>
    <property type="match status" value="1"/>
</dbReference>
<dbReference type="InterPro" id="IPR018658">
    <property type="entry name" value="DUF2089"/>
</dbReference>
<dbReference type="RefSeq" id="WP_065542492.1">
    <property type="nucleotide sequence ID" value="NZ_CP015405.2"/>
</dbReference>
<dbReference type="STRING" id="1796616.A4V09_11415"/>
<dbReference type="AlphaFoldDB" id="A0A1C7IDQ2"/>
<keyword evidence="4" id="KW-1185">Reference proteome</keyword>
<reference evidence="3" key="1">
    <citation type="submission" date="2017-04" db="EMBL/GenBank/DDBJ databases">
        <title>Complete Genome Sequences of Twelve Strains of a Stable Defined Moderately Diverse Mouse Microbiota 2 (sDMDMm2).</title>
        <authorList>
            <person name="Uchimura Y."/>
            <person name="Wyss M."/>
            <person name="Brugiroux S."/>
            <person name="Limenitakis J.P."/>
            <person name="Stecher B."/>
            <person name="McCoy K.D."/>
            <person name="Macpherson A.J."/>
        </authorList>
    </citation>
    <scope>NUCLEOTIDE SEQUENCE</scope>
    <source>
        <strain evidence="3">YL58</strain>
    </source>
</reference>
<accession>A0A1C7IDQ2</accession>
<feature type="domain" description="DUF2089" evidence="2">
    <location>
        <begin position="8"/>
        <end position="39"/>
    </location>
</feature>
<dbReference type="Proteomes" id="UP000092574">
    <property type="component" value="Chromosome"/>
</dbReference>
<dbReference type="KEGG" id="byl:A4V09_11415"/>
<gene>
    <name evidence="3" type="ORF">A4V09_11415</name>
</gene>
<evidence type="ECO:0000259" key="1">
    <source>
        <dbReference type="Pfam" id="PF09862"/>
    </source>
</evidence>
<evidence type="ECO:0000259" key="2">
    <source>
        <dbReference type="Pfam" id="PF22747"/>
    </source>
</evidence>
<dbReference type="InterPro" id="IPR053957">
    <property type="entry name" value="DUF2089_Zn_ribbon"/>
</dbReference>
<dbReference type="OrthoDB" id="9797643at2"/>
<feature type="domain" description="DUF2089" evidence="1">
    <location>
        <begin position="41"/>
        <end position="87"/>
    </location>
</feature>
<protein>
    <recommendedName>
        <fullName evidence="5">DUF2089 domain-containing protein</fullName>
    </recommendedName>
</protein>
<evidence type="ECO:0000313" key="4">
    <source>
        <dbReference type="Proteomes" id="UP000092574"/>
    </source>
</evidence>
<name>A0A1C7IDQ2_9FIRM</name>
<proteinExistence type="predicted"/>
<sequence length="118" mass="13709">MYKVISQCPVCGGQLKVIKLKCDKCDTVIENDFRLNKFDYLSEQELFFTETFIRCRGNIKEVEKELKISYPTVRSRLDEVIEKLGYKSAPAPDNKKKEILDALERGEITPEEALEQMK</sequence>
<dbReference type="EMBL" id="CP015405">
    <property type="protein sequence ID" value="ANU76322.1"/>
    <property type="molecule type" value="Genomic_DNA"/>
</dbReference>
<organism evidence="3 4">
    <name type="scientific">Blautia pseudococcoides</name>
    <dbReference type="NCBI Taxonomy" id="1796616"/>
    <lineage>
        <taxon>Bacteria</taxon>
        <taxon>Bacillati</taxon>
        <taxon>Bacillota</taxon>
        <taxon>Clostridia</taxon>
        <taxon>Lachnospirales</taxon>
        <taxon>Lachnospiraceae</taxon>
        <taxon>Blautia</taxon>
    </lineage>
</organism>
<evidence type="ECO:0008006" key="5">
    <source>
        <dbReference type="Google" id="ProtNLM"/>
    </source>
</evidence>